<dbReference type="CDD" id="cd03230">
    <property type="entry name" value="ABC_DR_subfamily_A"/>
    <property type="match status" value="1"/>
</dbReference>
<dbReference type="PANTHER" id="PTHR42939">
    <property type="entry name" value="ABC TRANSPORTER ATP-BINDING PROTEIN ALBC-RELATED"/>
    <property type="match status" value="1"/>
</dbReference>
<keyword evidence="1" id="KW-0813">Transport</keyword>
<dbReference type="GO" id="GO:0005524">
    <property type="term" value="F:ATP binding"/>
    <property type="evidence" value="ECO:0007669"/>
    <property type="project" value="UniProtKB-KW"/>
</dbReference>
<dbReference type="InterPro" id="IPR027417">
    <property type="entry name" value="P-loop_NTPase"/>
</dbReference>
<gene>
    <name evidence="5" type="ORF">MF646_01160</name>
</gene>
<dbReference type="SMART" id="SM00382">
    <property type="entry name" value="AAA"/>
    <property type="match status" value="1"/>
</dbReference>
<dbReference type="SUPFAM" id="SSF52540">
    <property type="entry name" value="P-loop containing nucleoside triphosphate hydrolases"/>
    <property type="match status" value="1"/>
</dbReference>
<dbReference type="PROSITE" id="PS50893">
    <property type="entry name" value="ABC_TRANSPORTER_2"/>
    <property type="match status" value="1"/>
</dbReference>
<dbReference type="AlphaFoldDB" id="A0A9X1ZWK0"/>
<protein>
    <submittedName>
        <fullName evidence="5">ABC transporter ATP-binding protein</fullName>
    </submittedName>
</protein>
<evidence type="ECO:0000313" key="5">
    <source>
        <dbReference type="EMBL" id="MCL7745716.1"/>
    </source>
</evidence>
<evidence type="ECO:0000313" key="6">
    <source>
        <dbReference type="Proteomes" id="UP001139150"/>
    </source>
</evidence>
<accession>A0A9X1ZWK0</accession>
<evidence type="ECO:0000256" key="1">
    <source>
        <dbReference type="ARBA" id="ARBA00022448"/>
    </source>
</evidence>
<dbReference type="InterPro" id="IPR003439">
    <property type="entry name" value="ABC_transporter-like_ATP-bd"/>
</dbReference>
<evidence type="ECO:0000256" key="3">
    <source>
        <dbReference type="ARBA" id="ARBA00022840"/>
    </source>
</evidence>
<dbReference type="Proteomes" id="UP001139150">
    <property type="component" value="Unassembled WGS sequence"/>
</dbReference>
<feature type="domain" description="ABC transporter" evidence="4">
    <location>
        <begin position="2"/>
        <end position="227"/>
    </location>
</feature>
<comment type="caution">
    <text evidence="5">The sequence shown here is derived from an EMBL/GenBank/DDBJ whole genome shotgun (WGS) entry which is preliminary data.</text>
</comment>
<dbReference type="InterPro" id="IPR051782">
    <property type="entry name" value="ABC_Transporter_VariousFunc"/>
</dbReference>
<dbReference type="EMBL" id="JAKRYL010000001">
    <property type="protein sequence ID" value="MCL7745716.1"/>
    <property type="molecule type" value="Genomic_DNA"/>
</dbReference>
<proteinExistence type="predicted"/>
<dbReference type="Pfam" id="PF00005">
    <property type="entry name" value="ABC_tran"/>
    <property type="match status" value="1"/>
</dbReference>
<dbReference type="GO" id="GO:0016887">
    <property type="term" value="F:ATP hydrolysis activity"/>
    <property type="evidence" value="ECO:0007669"/>
    <property type="project" value="InterPro"/>
</dbReference>
<evidence type="ECO:0000259" key="4">
    <source>
        <dbReference type="PROSITE" id="PS50893"/>
    </source>
</evidence>
<organism evidence="5 6">
    <name type="scientific">Halalkalibacter alkaliphilus</name>
    <dbReference type="NCBI Taxonomy" id="2917993"/>
    <lineage>
        <taxon>Bacteria</taxon>
        <taxon>Bacillati</taxon>
        <taxon>Bacillota</taxon>
        <taxon>Bacilli</taxon>
        <taxon>Bacillales</taxon>
        <taxon>Bacillaceae</taxon>
        <taxon>Halalkalibacter</taxon>
    </lineage>
</organism>
<reference evidence="5" key="1">
    <citation type="submission" date="2022-02" db="EMBL/GenBank/DDBJ databases">
        <title>Halalkalibacter sp. nov. isolated from Lonar Lake, India.</title>
        <authorList>
            <person name="Joshi A."/>
            <person name="Thite S."/>
            <person name="Lodha T."/>
        </authorList>
    </citation>
    <scope>NUCLEOTIDE SEQUENCE</scope>
    <source>
        <strain evidence="5">MEB205</strain>
    </source>
</reference>
<keyword evidence="2" id="KW-0547">Nucleotide-binding</keyword>
<keyword evidence="6" id="KW-1185">Reference proteome</keyword>
<dbReference type="PANTHER" id="PTHR42939:SF1">
    <property type="entry name" value="ABC TRANSPORTER ATP-BINDING PROTEIN ALBC-RELATED"/>
    <property type="match status" value="1"/>
</dbReference>
<name>A0A9X1ZWK0_9BACI</name>
<dbReference type="Gene3D" id="3.40.50.300">
    <property type="entry name" value="P-loop containing nucleotide triphosphate hydrolases"/>
    <property type="match status" value="1"/>
</dbReference>
<dbReference type="RefSeq" id="WP_250094647.1">
    <property type="nucleotide sequence ID" value="NZ_JAKRYL010000001.1"/>
</dbReference>
<sequence>MIEVRNIKKGFDELEAVQGINLHIKKGSIYGLLGSNGAGKTTLLKMIAGIYKQDSGEILISGEPIFENVQWKQRIIFLADSLFFFPNSTIKQAAQFYKSMYVNWNEERFQSLKDVFNIDVNKKVHRLSKGMQRQVSFWLTLSTMPDILILDEPFDGLDAVMRQKVKNLLVQDVAEREMTILISSHNLREVEDLCDQVGILHHGQLRIEKDLDDLKSDVHKIQVAFKQEVPAVFLHGFDILYKEERGSVRLYIVRGKQDKVTSHIDTFHPVLFDILPLTLEEIFIYEMRDVGYAIENILV</sequence>
<dbReference type="InterPro" id="IPR003593">
    <property type="entry name" value="AAA+_ATPase"/>
</dbReference>
<keyword evidence="3 5" id="KW-0067">ATP-binding</keyword>
<evidence type="ECO:0000256" key="2">
    <source>
        <dbReference type="ARBA" id="ARBA00022741"/>
    </source>
</evidence>